<accession>A0ABQ3LUQ0</accession>
<dbReference type="Proteomes" id="UP000635387">
    <property type="component" value="Unassembled WGS sequence"/>
</dbReference>
<sequence>MLLVLVLIVVTVVVAAVRGAVVLVMRDEVRFVLRRDRWPLRTSRWRLLLLGRPLPLPWRLPWTLRTGTLSLPVARRRSSGGAAGRSGRALRTTGGVRVLTWPSAVGIVVHWDVLRTFRG</sequence>
<comment type="caution">
    <text evidence="1">The sequence shown here is derived from an EMBL/GenBank/DDBJ whole genome shotgun (WGS) entry which is preliminary data.</text>
</comment>
<evidence type="ECO:0000313" key="2">
    <source>
        <dbReference type="Proteomes" id="UP000635387"/>
    </source>
</evidence>
<keyword evidence="2" id="KW-1185">Reference proteome</keyword>
<name>A0ABQ3LUQ0_9PSEU</name>
<dbReference type="EMBL" id="BNAY01000004">
    <property type="protein sequence ID" value="GHH18743.1"/>
    <property type="molecule type" value="Genomic_DNA"/>
</dbReference>
<reference evidence="2" key="1">
    <citation type="journal article" date="2019" name="Int. J. Syst. Evol. Microbiol.">
        <title>The Global Catalogue of Microorganisms (GCM) 10K type strain sequencing project: providing services to taxonomists for standard genome sequencing and annotation.</title>
        <authorList>
            <consortium name="The Broad Institute Genomics Platform"/>
            <consortium name="The Broad Institute Genome Sequencing Center for Infectious Disease"/>
            <person name="Wu L."/>
            <person name="Ma J."/>
        </authorList>
    </citation>
    <scope>NUCLEOTIDE SEQUENCE [LARGE SCALE GENOMIC DNA]</scope>
    <source>
        <strain evidence="2">CGMCC 4.7683</strain>
    </source>
</reference>
<evidence type="ECO:0008006" key="3">
    <source>
        <dbReference type="Google" id="ProtNLM"/>
    </source>
</evidence>
<protein>
    <recommendedName>
        <fullName evidence="3">Secreted protein</fullName>
    </recommendedName>
</protein>
<evidence type="ECO:0000313" key="1">
    <source>
        <dbReference type="EMBL" id="GHH18743.1"/>
    </source>
</evidence>
<gene>
    <name evidence="1" type="ORF">GCM10017790_36570</name>
</gene>
<proteinExistence type="predicted"/>
<organism evidence="1 2">
    <name type="scientific">Amycolatopsis oliviviridis</name>
    <dbReference type="NCBI Taxonomy" id="1471590"/>
    <lineage>
        <taxon>Bacteria</taxon>
        <taxon>Bacillati</taxon>
        <taxon>Actinomycetota</taxon>
        <taxon>Actinomycetes</taxon>
        <taxon>Pseudonocardiales</taxon>
        <taxon>Pseudonocardiaceae</taxon>
        <taxon>Amycolatopsis</taxon>
    </lineage>
</organism>